<dbReference type="GO" id="GO:0004427">
    <property type="term" value="F:inorganic diphosphate phosphatase activity"/>
    <property type="evidence" value="ECO:0007669"/>
    <property type="project" value="UniProtKB-EC"/>
</dbReference>
<dbReference type="InterPro" id="IPR000644">
    <property type="entry name" value="CBS_dom"/>
</dbReference>
<dbReference type="Pfam" id="PF07085">
    <property type="entry name" value="DRTGG"/>
    <property type="match status" value="1"/>
</dbReference>
<evidence type="ECO:0000256" key="4">
    <source>
        <dbReference type="ARBA" id="ARBA00022723"/>
    </source>
</evidence>
<dbReference type="InterPro" id="IPR038222">
    <property type="entry name" value="DHHA2_dom_sf"/>
</dbReference>
<dbReference type="OrthoDB" id="9766150at2"/>
<dbReference type="GO" id="GO:0005737">
    <property type="term" value="C:cytoplasm"/>
    <property type="evidence" value="ECO:0007669"/>
    <property type="project" value="InterPro"/>
</dbReference>
<dbReference type="KEGG" id="gtl:EP073_10880"/>
<keyword evidence="6" id="KW-0464">Manganese</keyword>
<comment type="catalytic activity">
    <reaction evidence="8">
        <text>diphosphate + H2O = 2 phosphate + H(+)</text>
        <dbReference type="Rhea" id="RHEA:24576"/>
        <dbReference type="ChEBI" id="CHEBI:15377"/>
        <dbReference type="ChEBI" id="CHEBI:15378"/>
        <dbReference type="ChEBI" id="CHEBI:33019"/>
        <dbReference type="ChEBI" id="CHEBI:43474"/>
        <dbReference type="EC" id="3.6.1.1"/>
    </reaction>
</comment>
<dbReference type="SUPFAM" id="SSF64182">
    <property type="entry name" value="DHH phosphoesterases"/>
    <property type="match status" value="1"/>
</dbReference>
<comment type="cofactor">
    <cofactor evidence="1">
        <name>Mn(2+)</name>
        <dbReference type="ChEBI" id="CHEBI:29035"/>
    </cofactor>
</comment>
<dbReference type="SUPFAM" id="SSF75138">
    <property type="entry name" value="HprK N-terminal domain-like"/>
    <property type="match status" value="1"/>
</dbReference>
<evidence type="ECO:0000259" key="10">
    <source>
        <dbReference type="PROSITE" id="PS51371"/>
    </source>
</evidence>
<feature type="domain" description="CBS" evidence="10">
    <location>
        <begin position="74"/>
        <end position="131"/>
    </location>
</feature>
<dbReference type="PANTHER" id="PTHR12112">
    <property type="entry name" value="BNIP - RELATED"/>
    <property type="match status" value="1"/>
</dbReference>
<dbReference type="Pfam" id="PF02833">
    <property type="entry name" value="DHHA2"/>
    <property type="match status" value="1"/>
</dbReference>
<dbReference type="Gene3D" id="3.10.310.20">
    <property type="entry name" value="DHHA2 domain"/>
    <property type="match status" value="1"/>
</dbReference>
<dbReference type="Pfam" id="PF00571">
    <property type="entry name" value="CBS"/>
    <property type="match status" value="1"/>
</dbReference>
<dbReference type="SUPFAM" id="SSF54631">
    <property type="entry name" value="CBS-domain pair"/>
    <property type="match status" value="1"/>
</dbReference>
<sequence length="546" mass="61349">MPEIYVVGHKNPDTDSIASAYGYAKLKNRLDPENIYTAARCGNLNKQTRFIFDKFGITPPVFIKDVYPKVSDVMTRKVIAIDENEPVFGVIRNIDELKIRITPVVEGGNVFKGVVSIFELSDFLATKDVTTKPVFHFRAENFEKVIGGYSYVRGKKEEFKASVMIGAMPYDRFKARMEAQQSKEIVLIVGKRRDIIEYAVKSQLPAIILTGIKDESDVDLDFTGYEGWVFISELDTAETVRRLQLSIPTKAVMKTDIPSVDENDYLEEVKDKLLQIDHKGLPVLRDNRLIGIITRSDLIKKTQKGLILMDHNELSQAVDGAETALIHEIVDHHRLGTIKTKTPIHFFAKPVGSTCTLVYQQYIINGAEVDKDTACILLSGILSDTVILKSPTTTEEDKRAVKALSEIAGLNHEEYGVEIFSATDSLKTRDPQNIINTDFKIYEEYGVKVGISQVEVVTLQEMDEVKDTLLEAIMKSTSEKGLDWGMLLVTDIIMEKSILLTTGFEAAEKILAYNKSEDRCFDLPGVLSRKKQLLPEILRVLEELNG</sequence>
<dbReference type="NCBIfam" id="NF011442">
    <property type="entry name" value="PRK14869.1-4"/>
    <property type="match status" value="1"/>
</dbReference>
<gene>
    <name evidence="11" type="ORF">EP073_10880</name>
</gene>
<proteinExistence type="predicted"/>
<dbReference type="NCBIfam" id="NF011443">
    <property type="entry name" value="PRK14869.1-5"/>
    <property type="match status" value="1"/>
</dbReference>
<evidence type="ECO:0000256" key="8">
    <source>
        <dbReference type="ARBA" id="ARBA00047820"/>
    </source>
</evidence>
<dbReference type="EMBL" id="CP035108">
    <property type="protein sequence ID" value="QAR33887.1"/>
    <property type="molecule type" value="Genomic_DNA"/>
</dbReference>
<reference evidence="11 12" key="1">
    <citation type="submission" date="2019-01" db="EMBL/GenBank/DDBJ databases">
        <title>Geovibrio thiophilus DSM 11263, complete genome.</title>
        <authorList>
            <person name="Spring S."/>
            <person name="Bunk B."/>
            <person name="Sproer C."/>
        </authorList>
    </citation>
    <scope>NUCLEOTIDE SEQUENCE [LARGE SCALE GENOMIC DNA]</scope>
    <source>
        <strain evidence="11 12">DSM 11263</strain>
    </source>
</reference>
<keyword evidence="9" id="KW-0129">CBS domain</keyword>
<dbReference type="SMART" id="SM00116">
    <property type="entry name" value="CBS"/>
    <property type="match status" value="2"/>
</dbReference>
<evidence type="ECO:0000256" key="3">
    <source>
        <dbReference type="ARBA" id="ARBA00012146"/>
    </source>
</evidence>
<dbReference type="AlphaFoldDB" id="A0A3R5UVS1"/>
<comment type="subunit">
    <text evidence="2">Homohexamer.</text>
</comment>
<evidence type="ECO:0000256" key="2">
    <source>
        <dbReference type="ARBA" id="ARBA00011643"/>
    </source>
</evidence>
<dbReference type="Gene3D" id="3.90.1640.10">
    <property type="entry name" value="inorganic pyrophosphatase (n-terminal core)"/>
    <property type="match status" value="2"/>
</dbReference>
<dbReference type="Proteomes" id="UP000287502">
    <property type="component" value="Chromosome"/>
</dbReference>
<dbReference type="RefSeq" id="WP_128467172.1">
    <property type="nucleotide sequence ID" value="NZ_CP035108.1"/>
</dbReference>
<evidence type="ECO:0000313" key="12">
    <source>
        <dbReference type="Proteomes" id="UP000287502"/>
    </source>
</evidence>
<dbReference type="InterPro" id="IPR001667">
    <property type="entry name" value="DDH_dom"/>
</dbReference>
<dbReference type="InterPro" id="IPR004097">
    <property type="entry name" value="DHHA2"/>
</dbReference>
<dbReference type="PANTHER" id="PTHR12112:SF22">
    <property type="entry name" value="MANGANESE-DEPENDENT INORGANIC PYROPHOSPHATASE-RELATED"/>
    <property type="match status" value="1"/>
</dbReference>
<dbReference type="InterPro" id="IPR010766">
    <property type="entry name" value="DRTGG"/>
</dbReference>
<accession>A0A3R5UVS1</accession>
<name>A0A3R5UVS1_9BACT</name>
<dbReference type="Gene3D" id="3.40.1390.20">
    <property type="entry name" value="HprK N-terminal domain-like"/>
    <property type="match status" value="1"/>
</dbReference>
<dbReference type="Pfam" id="PF01368">
    <property type="entry name" value="DHH"/>
    <property type="match status" value="1"/>
</dbReference>
<dbReference type="SMART" id="SM01131">
    <property type="entry name" value="DHHA2"/>
    <property type="match status" value="1"/>
</dbReference>
<dbReference type="PROSITE" id="PS51371">
    <property type="entry name" value="CBS"/>
    <property type="match status" value="2"/>
</dbReference>
<dbReference type="InterPro" id="IPR046342">
    <property type="entry name" value="CBS_dom_sf"/>
</dbReference>
<keyword evidence="4" id="KW-0479">Metal-binding</keyword>
<feature type="domain" description="CBS" evidence="10">
    <location>
        <begin position="253"/>
        <end position="308"/>
    </location>
</feature>
<evidence type="ECO:0000256" key="5">
    <source>
        <dbReference type="ARBA" id="ARBA00022801"/>
    </source>
</evidence>
<dbReference type="EC" id="3.6.1.1" evidence="3"/>
<evidence type="ECO:0000313" key="11">
    <source>
        <dbReference type="EMBL" id="QAR33887.1"/>
    </source>
</evidence>
<evidence type="ECO:0000256" key="6">
    <source>
        <dbReference type="ARBA" id="ARBA00023211"/>
    </source>
</evidence>
<dbReference type="FunFam" id="3.90.1640.10:FF:000001">
    <property type="entry name" value="Probable manganese-dependent inorganic pyrophosphatase"/>
    <property type="match status" value="1"/>
</dbReference>
<dbReference type="InterPro" id="IPR028979">
    <property type="entry name" value="Ser_kin/Pase_Hpr-like_N_sf"/>
</dbReference>
<dbReference type="GO" id="GO:0046872">
    <property type="term" value="F:metal ion binding"/>
    <property type="evidence" value="ECO:0007669"/>
    <property type="project" value="UniProtKB-KW"/>
</dbReference>
<evidence type="ECO:0000256" key="1">
    <source>
        <dbReference type="ARBA" id="ARBA00001936"/>
    </source>
</evidence>
<organism evidence="11 12">
    <name type="scientific">Geovibrio thiophilus</name>
    <dbReference type="NCBI Taxonomy" id="139438"/>
    <lineage>
        <taxon>Bacteria</taxon>
        <taxon>Pseudomonadati</taxon>
        <taxon>Deferribacterota</taxon>
        <taxon>Deferribacteres</taxon>
        <taxon>Deferribacterales</taxon>
        <taxon>Geovibrionaceae</taxon>
        <taxon>Geovibrio</taxon>
    </lineage>
</organism>
<evidence type="ECO:0000256" key="9">
    <source>
        <dbReference type="PROSITE-ProRule" id="PRU00703"/>
    </source>
</evidence>
<keyword evidence="12" id="KW-1185">Reference proteome</keyword>
<keyword evidence="5 11" id="KW-0378">Hydrolase</keyword>
<dbReference type="InterPro" id="IPR038763">
    <property type="entry name" value="DHH_sf"/>
</dbReference>
<protein>
    <recommendedName>
        <fullName evidence="3">inorganic diphosphatase</fullName>
        <ecNumber evidence="3">3.6.1.1</ecNumber>
    </recommendedName>
    <alternativeName>
        <fullName evidence="7">Pyrophosphate phospho-hydrolase</fullName>
    </alternativeName>
</protein>
<evidence type="ECO:0000256" key="7">
    <source>
        <dbReference type="ARBA" id="ARBA00032535"/>
    </source>
</evidence>